<dbReference type="HOGENOM" id="CLU_151313_1_0_3"/>
<organism evidence="1 2">
    <name type="scientific">Gloeothece citriformis (strain PCC 7424)</name>
    <name type="common">Cyanothece sp. (strain PCC 7424)</name>
    <dbReference type="NCBI Taxonomy" id="65393"/>
    <lineage>
        <taxon>Bacteria</taxon>
        <taxon>Bacillati</taxon>
        <taxon>Cyanobacteriota</taxon>
        <taxon>Cyanophyceae</taxon>
        <taxon>Oscillatoriophycideae</taxon>
        <taxon>Chroococcales</taxon>
        <taxon>Aphanothecaceae</taxon>
        <taxon>Gloeothece</taxon>
        <taxon>Gloeothece citriformis</taxon>
    </lineage>
</organism>
<name>B7KJ29_GLOC7</name>
<protein>
    <submittedName>
        <fullName evidence="1">CRISPR-associated protein Cas2</fullName>
    </submittedName>
</protein>
<dbReference type="KEGG" id="cyc:PCC7424_2445"/>
<dbReference type="OrthoDB" id="9776650at2"/>
<dbReference type="Gene3D" id="3.30.70.240">
    <property type="match status" value="1"/>
</dbReference>
<keyword evidence="2" id="KW-1185">Reference proteome</keyword>
<dbReference type="STRING" id="65393.PCC7424_2445"/>
<gene>
    <name evidence="1" type="ordered locus">PCC7424_2445</name>
</gene>
<reference evidence="2" key="1">
    <citation type="journal article" date="2011" name="MBio">
        <title>Novel metabolic attributes of the genus Cyanothece, comprising a group of unicellular nitrogen-fixing Cyanobacteria.</title>
        <authorList>
            <person name="Bandyopadhyay A."/>
            <person name="Elvitigala T."/>
            <person name="Welsh E."/>
            <person name="Stockel J."/>
            <person name="Liberton M."/>
            <person name="Min H."/>
            <person name="Sherman L.A."/>
            <person name="Pakrasi H.B."/>
        </authorList>
    </citation>
    <scope>NUCLEOTIDE SEQUENCE [LARGE SCALE GENOMIC DNA]</scope>
    <source>
        <strain evidence="2">PCC 7424</strain>
    </source>
</reference>
<dbReference type="AlphaFoldDB" id="B7KJ29"/>
<dbReference type="eggNOG" id="COG0847">
    <property type="taxonomic scope" value="Bacteria"/>
</dbReference>
<evidence type="ECO:0000313" key="2">
    <source>
        <dbReference type="Proteomes" id="UP000002384"/>
    </source>
</evidence>
<dbReference type="NCBIfam" id="TIGR01873">
    <property type="entry name" value="cas_CT1978"/>
    <property type="match status" value="1"/>
</dbReference>
<evidence type="ECO:0000313" key="1">
    <source>
        <dbReference type="EMBL" id="ACK70865.1"/>
    </source>
</evidence>
<dbReference type="Pfam" id="PF09707">
    <property type="entry name" value="Cas_Cas2CT1978"/>
    <property type="match status" value="1"/>
</dbReference>
<dbReference type="Proteomes" id="UP000002384">
    <property type="component" value="Chromosome"/>
</dbReference>
<accession>B7KJ29</accession>
<sequence>MVVFVVENVANSLRGELSRWLFEVKAGVFTGKVSALVRDELWQYIADKVGTGSALMIYSTNNEQGFSAKVIGNRTRTLEDIEGLLLVKITSD</sequence>
<dbReference type="InterPro" id="IPR010152">
    <property type="entry name" value="CRISPR-assoc_prot_Cas2_sub"/>
</dbReference>
<dbReference type="CDD" id="cd09755">
    <property type="entry name" value="Cas2_I-E"/>
    <property type="match status" value="1"/>
</dbReference>
<dbReference type="EMBL" id="CP001291">
    <property type="protein sequence ID" value="ACK70865.1"/>
    <property type="molecule type" value="Genomic_DNA"/>
</dbReference>
<proteinExistence type="predicted"/>